<name>A0A2V4IE38_9PSED</name>
<organism evidence="2 3">
    <name type="scientific">Pseudomonas soli</name>
    <dbReference type="NCBI Taxonomy" id="1306993"/>
    <lineage>
        <taxon>Bacteria</taxon>
        <taxon>Pseudomonadati</taxon>
        <taxon>Pseudomonadota</taxon>
        <taxon>Gammaproteobacteria</taxon>
        <taxon>Pseudomonadales</taxon>
        <taxon>Pseudomonadaceae</taxon>
        <taxon>Pseudomonas</taxon>
    </lineage>
</organism>
<dbReference type="Proteomes" id="UP000247620">
    <property type="component" value="Unassembled WGS sequence"/>
</dbReference>
<evidence type="ECO:0000256" key="1">
    <source>
        <dbReference type="SAM" id="MobiDB-lite"/>
    </source>
</evidence>
<protein>
    <submittedName>
        <fullName evidence="2">Uncharacterized protein</fullName>
    </submittedName>
</protein>
<feature type="region of interest" description="Disordered" evidence="1">
    <location>
        <begin position="1"/>
        <end position="23"/>
    </location>
</feature>
<feature type="compositionally biased region" description="Basic and acidic residues" evidence="1">
    <location>
        <begin position="154"/>
        <end position="166"/>
    </location>
</feature>
<accession>A0A2V4IE38</accession>
<dbReference type="EMBL" id="QJRO01000002">
    <property type="protein sequence ID" value="PYB85044.1"/>
    <property type="molecule type" value="Genomic_DNA"/>
</dbReference>
<dbReference type="AlphaFoldDB" id="A0A2V4IE38"/>
<feature type="region of interest" description="Disordered" evidence="1">
    <location>
        <begin position="154"/>
        <end position="175"/>
    </location>
</feature>
<feature type="compositionally biased region" description="Polar residues" evidence="1">
    <location>
        <begin position="1"/>
        <end position="15"/>
    </location>
</feature>
<comment type="caution">
    <text evidence="2">The sequence shown here is derived from an EMBL/GenBank/DDBJ whole genome shotgun (WGS) entry which is preliminary data.</text>
</comment>
<dbReference type="RefSeq" id="WP_110697576.1">
    <property type="nucleotide sequence ID" value="NZ_CP151184.1"/>
</dbReference>
<evidence type="ECO:0000313" key="3">
    <source>
        <dbReference type="Proteomes" id="UP000247620"/>
    </source>
</evidence>
<reference evidence="2 3" key="1">
    <citation type="submission" date="2018-06" db="EMBL/GenBank/DDBJ databases">
        <title>Pseudomonas diversity within urban Lake Michigan freshwaters.</title>
        <authorList>
            <person name="Batrich M."/>
            <person name="Hatzopoulos T."/>
            <person name="Putonti C."/>
        </authorList>
    </citation>
    <scope>NUCLEOTIDE SEQUENCE [LARGE SCALE GENOMIC DNA]</scope>
    <source>
        <strain evidence="2 3">LBp-160603</strain>
    </source>
</reference>
<feature type="region of interest" description="Disordered" evidence="1">
    <location>
        <begin position="407"/>
        <end position="441"/>
    </location>
</feature>
<evidence type="ECO:0000313" key="2">
    <source>
        <dbReference type="EMBL" id="PYB85044.1"/>
    </source>
</evidence>
<proteinExistence type="predicted"/>
<feature type="compositionally biased region" description="Polar residues" evidence="1">
    <location>
        <begin position="424"/>
        <end position="433"/>
    </location>
</feature>
<sequence length="700" mass="75101">MNKPVSAQDSEQLRQSPKALPKRSTAVYPRGALLMDAFNPLEVASLISEDPDATGVPGVVLPVAEQSKDLATEVLIWENVVAKQTIALSLDGELLLEDDEEDIAWHDVLPTEAADKSFKFKLSVPVKYLNAIPPGTEKTVMLGYSVRQSRSEHWDKGPARPVRIDKLPPGGSAGTPAKIKLSDEIESRGYILLSDFFSDKLAATVQGYTEQRPYDAIAVTISAGANTSPPQPAKVVSSSDATLVQLPLTAFDTLEDEVPVTFSYVVTDRAGNVSVASVPHNTLKLLLKDIPVALDKLKVPKFGDEEALPQLLLDKDARAGVKVIIPAITGIHANDKIVVLWNGQPSDEHTVPFPPSSGDLMEITLLYALTSSGPQDGAVDVGYQLWRAGVQIAETAISNVVNVDLRLPGGPDPDPDIPGHGNLKQPTITGNHSGQDDDLTPKDVEQGAVLTIPWTDQKGNALLAENDALEFVWGDAVDDDNNFVNVFVLDPVSADEASLEADITRNILPAWLATQPSGQVPMTNTVTRLFNSPPDNNPAFPPFKPVKVIRPGDLPGGDADLAVLEFTRLNSHGAIDKITAKNGLPIRIALFDDAKRGDTIQIHLKADDGTEDEIGTPIADATQDLTVRTLSDDDVRVGEITATVDEAWAYKVCLGTATVEYTATNSIGSKRSSHARIGVVIRHTNEPSCPFPGLRPSART</sequence>
<gene>
    <name evidence="2" type="ORF">DMX07_03335</name>
</gene>